<accession>A0A9Y2BAQ6</accession>
<organism evidence="7 8">
    <name type="scientific">Altererythrobacter rubellus</name>
    <dbReference type="NCBI Taxonomy" id="2173831"/>
    <lineage>
        <taxon>Bacteria</taxon>
        <taxon>Pseudomonadati</taxon>
        <taxon>Pseudomonadota</taxon>
        <taxon>Alphaproteobacteria</taxon>
        <taxon>Sphingomonadales</taxon>
        <taxon>Erythrobacteraceae</taxon>
        <taxon>Altererythrobacter</taxon>
    </lineage>
</organism>
<dbReference type="InterPro" id="IPR045079">
    <property type="entry name" value="Oxoprolinase-like"/>
</dbReference>
<gene>
    <name evidence="7" type="ORF">QQX03_04605</name>
</gene>
<protein>
    <submittedName>
        <fullName evidence="7">Hydantoinase B/oxoprolinase family protein</fullName>
    </submittedName>
</protein>
<evidence type="ECO:0000313" key="8">
    <source>
        <dbReference type="Proteomes" id="UP001231445"/>
    </source>
</evidence>
<name>A0A9Y2BAQ6_9SPHN</name>
<dbReference type="PANTHER" id="PTHR11365">
    <property type="entry name" value="5-OXOPROLINASE RELATED"/>
    <property type="match status" value="1"/>
</dbReference>
<feature type="region of interest" description="Disordered" evidence="2">
    <location>
        <begin position="1194"/>
        <end position="1214"/>
    </location>
</feature>
<dbReference type="GO" id="GO:0017168">
    <property type="term" value="F:5-oxoprolinase (ATP-hydrolyzing) activity"/>
    <property type="evidence" value="ECO:0007669"/>
    <property type="project" value="TreeGrafter"/>
</dbReference>
<dbReference type="InterPro" id="IPR008040">
    <property type="entry name" value="Hydant_A_N"/>
</dbReference>
<dbReference type="EMBL" id="CP127221">
    <property type="protein sequence ID" value="WIW96388.1"/>
    <property type="molecule type" value="Genomic_DNA"/>
</dbReference>
<evidence type="ECO:0000313" key="7">
    <source>
        <dbReference type="EMBL" id="WIW96388.1"/>
    </source>
</evidence>
<evidence type="ECO:0000256" key="2">
    <source>
        <dbReference type="SAM" id="MobiDB-lite"/>
    </source>
</evidence>
<dbReference type="GO" id="GO:0006749">
    <property type="term" value="P:glutathione metabolic process"/>
    <property type="evidence" value="ECO:0007669"/>
    <property type="project" value="TreeGrafter"/>
</dbReference>
<dbReference type="Pfam" id="PF19278">
    <property type="entry name" value="Hydant_A_C"/>
    <property type="match status" value="1"/>
</dbReference>
<feature type="domain" description="Hydantoinase A/oxoprolinase" evidence="3">
    <location>
        <begin position="213"/>
        <end position="499"/>
    </location>
</feature>
<dbReference type="InterPro" id="IPR049517">
    <property type="entry name" value="ACX-like_C"/>
</dbReference>
<feature type="domain" description="Hydantoinase B/oxoprolinase" evidence="4">
    <location>
        <begin position="699"/>
        <end position="1205"/>
    </location>
</feature>
<feature type="compositionally biased region" description="Basic and acidic residues" evidence="2">
    <location>
        <begin position="1204"/>
        <end position="1214"/>
    </location>
</feature>
<comment type="similarity">
    <text evidence="1">Belongs to the oxoprolinase family.</text>
</comment>
<dbReference type="PANTHER" id="PTHR11365:SF23">
    <property type="entry name" value="HYPOTHETICAL 5-OXOPROLINASE (EUROFUNG)-RELATED"/>
    <property type="match status" value="1"/>
</dbReference>
<dbReference type="KEGG" id="arue:QQX03_04605"/>
<dbReference type="InterPro" id="IPR003692">
    <property type="entry name" value="Hydantoinase_B"/>
</dbReference>
<dbReference type="Proteomes" id="UP001231445">
    <property type="component" value="Chromosome"/>
</dbReference>
<reference evidence="7 8" key="1">
    <citation type="submission" date="2023-06" db="EMBL/GenBank/DDBJ databases">
        <title>Altererythrobacter rubellus NBRC 112769 genome.</title>
        <authorList>
            <person name="Zhang K."/>
        </authorList>
    </citation>
    <scope>NUCLEOTIDE SEQUENCE [LARGE SCALE GENOMIC DNA]</scope>
    <source>
        <strain evidence="7 8">NBRC 112769</strain>
    </source>
</reference>
<dbReference type="AlphaFoldDB" id="A0A9Y2BAQ6"/>
<keyword evidence="8" id="KW-1185">Reference proteome</keyword>
<dbReference type="Pfam" id="PF05378">
    <property type="entry name" value="Hydant_A_N"/>
    <property type="match status" value="1"/>
</dbReference>
<dbReference type="InterPro" id="IPR002821">
    <property type="entry name" value="Hydantoinase_A"/>
</dbReference>
<evidence type="ECO:0000259" key="3">
    <source>
        <dbReference type="Pfam" id="PF01968"/>
    </source>
</evidence>
<evidence type="ECO:0000259" key="6">
    <source>
        <dbReference type="Pfam" id="PF19278"/>
    </source>
</evidence>
<evidence type="ECO:0000259" key="5">
    <source>
        <dbReference type="Pfam" id="PF05378"/>
    </source>
</evidence>
<proteinExistence type="inferred from homology"/>
<dbReference type="RefSeq" id="WP_285976694.1">
    <property type="nucleotide sequence ID" value="NZ_CP127221.1"/>
</dbReference>
<sequence>MTTNSTSEPDLKWQFWIDRGGTFTDVIARAPDGALHTRKLLSENPENHEDAALHAVREFLGLDADAEIPLGQVQAIKMGTTVATNALLERKGERTLLAITRGLGDAIEIGYQARPDTFALNIVKPAPLYSASLEIDERILADGTVEMPLDRAQATAVLQTAFDDGYRAIAIALMHGCKYTQHEQALAQIAHDIGFTQVSVSHQVSPLTKIVSRGETTIVDAYLTPILRRYVDRVSAAFGDSPAPGQLSFMQSSGGLTDAAQFRGRDAILSGPAGGIVGCVETARLAGFDKVIGFDMGGTSTDVSHYAGEFEKVYETEVAGVRMRVPMLHIHTVAAGGGSIVSYQDGRMRVGPESAGANPGPRCYRRGGPLTVTDINACLGKLQPDLFPAIFGPVQDEPLDTRASHAGFAEIAEEIGDGRSAEDVAEGFLGIAVEHMAQAIKKISISRGYDVSNYVLNCFGGAGGQHACLVAERLGIKTIMLHPMAGVLSALGMGLAKTQCETQRVIDTALSGDAINALRSPTAELEAANVASFALQGVAASAVSHTASALLRYRGTETAISVPVVDLGQMAREFESAHNRQFGFVAPDKELLLDTLVVVSECGGEAYTERQAQRPLPEPLTPISQREIFAGGEWHSASVYQASQLDFGHELFGPAIIISDTDTIIVERGWRALVNSFGHLILTQVGVPQDKLPDTTQPDPVILEIFNSQFMSIAEQMGIVLRNTSQSVNVKERLDFSCAIFDPSGNLVANAPHVPVHLGSMDASVKVIIESGGEINAGDVFVSNNPYNGGSHLPDITVISPVFDEAGEEIMFFVASRAHHEDIGGISPGSMSPFATTIHEEGVLLNNLKLVERGEFMTKRIEQALTECEFPARNPSQNIADLMAQVAANAAGAAELRKLVANYGRRIVHAYMGHIQDAAEDAVRRVIRELDDGGFRLELDCGAVIEVTISADKEAGSARIDFSGTSAQMPNAFNAPPAITRAAVLYVFRCLVDSEIPLNAGCMKPLEIEVPEGSLLNPHFPAAVVAGNVETSQAVTDALFGALGRLGSSQGTMNNLTFGNARYQYYETICSGAPAGPGFDGASAVHTHMTNTRMTDPEILEHRYPVILDEFRIDRGSGGKGTWNAGDGITRRIRFREAMQCSILSEHRKVAPAGVLGGEVGRLGRNWIERGDGRKDDLGGCGRAEVEEGDCIVIRSPTGGGFGDPHDREPEGSI</sequence>
<feature type="domain" description="Acetophenone carboxylase-like C-terminal" evidence="6">
    <location>
        <begin position="514"/>
        <end position="677"/>
    </location>
</feature>
<dbReference type="GO" id="GO:0005829">
    <property type="term" value="C:cytosol"/>
    <property type="evidence" value="ECO:0007669"/>
    <property type="project" value="TreeGrafter"/>
</dbReference>
<dbReference type="Pfam" id="PF01968">
    <property type="entry name" value="Hydantoinase_A"/>
    <property type="match status" value="1"/>
</dbReference>
<evidence type="ECO:0000259" key="4">
    <source>
        <dbReference type="Pfam" id="PF02538"/>
    </source>
</evidence>
<feature type="domain" description="Hydantoinase/oxoprolinase N-terminal" evidence="5">
    <location>
        <begin position="15"/>
        <end position="193"/>
    </location>
</feature>
<evidence type="ECO:0000256" key="1">
    <source>
        <dbReference type="ARBA" id="ARBA00010403"/>
    </source>
</evidence>
<dbReference type="Pfam" id="PF02538">
    <property type="entry name" value="Hydantoinase_B"/>
    <property type="match status" value="1"/>
</dbReference>